<feature type="domain" description="Helix-hairpin-helix DNA-binding motif class 1" evidence="3">
    <location>
        <begin position="302"/>
        <end position="321"/>
    </location>
</feature>
<dbReference type="InterPro" id="IPR004509">
    <property type="entry name" value="Competence_ComEA_HhH"/>
</dbReference>
<dbReference type="Gene3D" id="3.10.560.10">
    <property type="entry name" value="Outer membrane lipoprotein wza domain like"/>
    <property type="match status" value="1"/>
</dbReference>
<dbReference type="InterPro" id="IPR019554">
    <property type="entry name" value="Soluble_ligand-bd"/>
</dbReference>
<feature type="region of interest" description="Disordered" evidence="1">
    <location>
        <begin position="230"/>
        <end position="263"/>
    </location>
</feature>
<sequence length="325" mass="33124">MQLSPRGRIPDSEALAHRLREVMAGQRIGPPIPGAEEAGEGQPQAHDLADELPQLTVGRDAGWRDDWGGTSGGPVEPDPDPDRAVGRTGEPYEEFAPAPGGRWSTMVTRLGSFGRAHFGVIAVVCVVFMVLAGGQLLKARSTRVPAATAVPVAGSMSPSSPSVTPTPTPQLRVHVTGAVQNPAVQSLPAQARVADAIAAAGGLRGDADAGELNMAAPVCDGCQLIIGTKGSPRGELKNPDGAGTDSGPAAGAGGGAGGSRPGTVNINTANAAALDQLPGVGPVTAEKIIAWRTQHGKFTRVDQLREVDGIGAKSYERMKDSVTVG</sequence>
<dbReference type="InterPro" id="IPR051675">
    <property type="entry name" value="Endo/Exo/Phosphatase_dom_1"/>
</dbReference>
<dbReference type="GO" id="GO:0003677">
    <property type="term" value="F:DNA binding"/>
    <property type="evidence" value="ECO:0007669"/>
    <property type="project" value="InterPro"/>
</dbReference>
<keyword evidence="2" id="KW-1133">Transmembrane helix</keyword>
<feature type="compositionally biased region" description="Low complexity" evidence="1">
    <location>
        <begin position="240"/>
        <end position="249"/>
    </location>
</feature>
<evidence type="ECO:0000313" key="4">
    <source>
        <dbReference type="EMBL" id="CEP27147.1"/>
    </source>
</evidence>
<dbReference type="EMBL" id="LM676427">
    <property type="protein sequence ID" value="CEP27147.1"/>
    <property type="molecule type" value="Genomic_DNA"/>
</dbReference>
<dbReference type="SMART" id="SM00278">
    <property type="entry name" value="HhH1"/>
    <property type="match status" value="2"/>
</dbReference>
<reference evidence="4" key="1">
    <citation type="submission" date="2014-08" db="EMBL/GenBank/DDBJ databases">
        <authorList>
            <person name="Falentin Helene"/>
        </authorList>
    </citation>
    <scope>NUCLEOTIDE SEQUENCE</scope>
</reference>
<dbReference type="PANTHER" id="PTHR21180:SF32">
    <property type="entry name" value="ENDONUCLEASE_EXONUCLEASE_PHOSPHATASE FAMILY DOMAIN-CONTAINING PROTEIN 1"/>
    <property type="match status" value="1"/>
</dbReference>
<dbReference type="NCBIfam" id="TIGR00426">
    <property type="entry name" value="competence protein ComEA helix-hairpin-helix repeat region"/>
    <property type="match status" value="1"/>
</dbReference>
<dbReference type="InterPro" id="IPR003583">
    <property type="entry name" value="Hlx-hairpin-Hlx_DNA-bd_motif"/>
</dbReference>
<evidence type="ECO:0000259" key="3">
    <source>
        <dbReference type="SMART" id="SM00278"/>
    </source>
</evidence>
<dbReference type="GeneID" id="61222448"/>
<dbReference type="RefSeq" id="WP_013160772.1">
    <property type="nucleotide sequence ID" value="NZ_HG975455.1"/>
</dbReference>
<dbReference type="SUPFAM" id="SSF47781">
    <property type="entry name" value="RuvA domain 2-like"/>
    <property type="match status" value="1"/>
</dbReference>
<dbReference type="GO" id="GO:0015628">
    <property type="term" value="P:protein secretion by the type II secretion system"/>
    <property type="evidence" value="ECO:0007669"/>
    <property type="project" value="TreeGrafter"/>
</dbReference>
<keyword evidence="2" id="KW-0472">Membrane</keyword>
<dbReference type="AlphaFoldDB" id="A0A068VP87"/>
<evidence type="ECO:0000256" key="1">
    <source>
        <dbReference type="SAM" id="MobiDB-lite"/>
    </source>
</evidence>
<dbReference type="Pfam" id="PF12836">
    <property type="entry name" value="HHH_3"/>
    <property type="match status" value="1"/>
</dbReference>
<feature type="region of interest" description="Disordered" evidence="1">
    <location>
        <begin position="27"/>
        <end position="97"/>
    </location>
</feature>
<feature type="domain" description="Helix-hairpin-helix DNA-binding motif class 1" evidence="3">
    <location>
        <begin position="272"/>
        <end position="291"/>
    </location>
</feature>
<dbReference type="GO" id="GO:0015627">
    <property type="term" value="C:type II protein secretion system complex"/>
    <property type="evidence" value="ECO:0007669"/>
    <property type="project" value="TreeGrafter"/>
</dbReference>
<dbReference type="GO" id="GO:0006281">
    <property type="term" value="P:DNA repair"/>
    <property type="evidence" value="ECO:0007669"/>
    <property type="project" value="InterPro"/>
</dbReference>
<gene>
    <name evidence="4" type="ORF">PFCIRM138_12160</name>
</gene>
<evidence type="ECO:0000256" key="2">
    <source>
        <dbReference type="SAM" id="Phobius"/>
    </source>
</evidence>
<name>A0A068VP87_PROFF</name>
<keyword evidence="2" id="KW-0812">Transmembrane</keyword>
<dbReference type="Gene3D" id="1.10.150.320">
    <property type="entry name" value="Photosystem II 12 kDa extrinsic protein"/>
    <property type="match status" value="1"/>
</dbReference>
<protein>
    <recommendedName>
        <fullName evidence="3">Helix-hairpin-helix DNA-binding motif class 1 domain-containing protein</fullName>
    </recommendedName>
</protein>
<dbReference type="InterPro" id="IPR010994">
    <property type="entry name" value="RuvA_2-like"/>
</dbReference>
<proteinExistence type="predicted"/>
<feature type="transmembrane region" description="Helical" evidence="2">
    <location>
        <begin position="116"/>
        <end position="137"/>
    </location>
</feature>
<dbReference type="PANTHER" id="PTHR21180">
    <property type="entry name" value="ENDONUCLEASE/EXONUCLEASE/PHOSPHATASE FAMILY DOMAIN-CONTAINING PROTEIN 1"/>
    <property type="match status" value="1"/>
</dbReference>
<feature type="compositionally biased region" description="Gly residues" evidence="1">
    <location>
        <begin position="250"/>
        <end position="260"/>
    </location>
</feature>
<accession>A0A068VP87</accession>
<organism evidence="4">
    <name type="scientific">Propionibacterium freudenreichii subsp. freudenreichii</name>
    <dbReference type="NCBI Taxonomy" id="66712"/>
    <lineage>
        <taxon>Bacteria</taxon>
        <taxon>Bacillati</taxon>
        <taxon>Actinomycetota</taxon>
        <taxon>Actinomycetes</taxon>
        <taxon>Propionibacteriales</taxon>
        <taxon>Propionibacteriaceae</taxon>
        <taxon>Propionibacterium</taxon>
    </lineage>
</organism>
<dbReference type="Pfam" id="PF10531">
    <property type="entry name" value="SLBB"/>
    <property type="match status" value="1"/>
</dbReference>